<dbReference type="Gene3D" id="1.25.40.10">
    <property type="entry name" value="Tetratricopeptide repeat domain"/>
    <property type="match status" value="1"/>
</dbReference>
<name>A0A8J6Z1K3_9RHOB</name>
<evidence type="ECO:0000256" key="1">
    <source>
        <dbReference type="SAM" id="Coils"/>
    </source>
</evidence>
<feature type="signal peptide" evidence="2">
    <location>
        <begin position="1"/>
        <end position="18"/>
    </location>
</feature>
<evidence type="ECO:0000256" key="2">
    <source>
        <dbReference type="SAM" id="SignalP"/>
    </source>
</evidence>
<keyword evidence="1" id="KW-0175">Coiled coil</keyword>
<dbReference type="RefSeq" id="WP_193185374.1">
    <property type="nucleotide sequence ID" value="NZ_JACVXA010000067.1"/>
</dbReference>
<dbReference type="EMBL" id="JACVXA010000067">
    <property type="protein sequence ID" value="MBE3639998.1"/>
    <property type="molecule type" value="Genomic_DNA"/>
</dbReference>
<dbReference type="Proteomes" id="UP000609121">
    <property type="component" value="Unassembled WGS sequence"/>
</dbReference>
<dbReference type="Pfam" id="PF13174">
    <property type="entry name" value="TPR_6"/>
    <property type="match status" value="1"/>
</dbReference>
<comment type="caution">
    <text evidence="3">The sequence shown here is derived from an EMBL/GenBank/DDBJ whole genome shotgun (WGS) entry which is preliminary data.</text>
</comment>
<dbReference type="InterPro" id="IPR011990">
    <property type="entry name" value="TPR-like_helical_dom_sf"/>
</dbReference>
<feature type="chain" id="PRO_5035312238" evidence="2">
    <location>
        <begin position="19"/>
        <end position="274"/>
    </location>
</feature>
<gene>
    <name evidence="3" type="ORF">ICN82_17475</name>
</gene>
<dbReference type="SUPFAM" id="SSF48452">
    <property type="entry name" value="TPR-like"/>
    <property type="match status" value="1"/>
</dbReference>
<accession>A0A8J6Z1K3</accession>
<keyword evidence="2" id="KW-0732">Signal</keyword>
<sequence>MRAAFLLTVLLLPSALMAQDRAATLADIRLQLRALNTEITSLKRELEPSGGAAAPASVSGGALERLDGLEAELRKLTARTEELDYRINRVVDDGTTRVGDLNFRLTELEGGNLGQIQPPAPLGGQEGLAVPAPASPGMGSAAPQLAVGESAEFEAAKASLSAGDPGAALEGFDRFLAAYPRSPLAPAAQLARGRALGALGRHAEAGRAYLEAFTQTEASDKGIASAGLLGLGQSLAQLNQTREACLTLGQVEARYPGTAAAGEARTALARQTCS</sequence>
<protein>
    <submittedName>
        <fullName evidence="3">Tetratricopeptide repeat protein</fullName>
    </submittedName>
</protein>
<proteinExistence type="predicted"/>
<keyword evidence="4" id="KW-1185">Reference proteome</keyword>
<feature type="coiled-coil region" evidence="1">
    <location>
        <begin position="25"/>
        <end position="86"/>
    </location>
</feature>
<evidence type="ECO:0000313" key="3">
    <source>
        <dbReference type="EMBL" id="MBE3639998.1"/>
    </source>
</evidence>
<reference evidence="3" key="1">
    <citation type="submission" date="2020-09" db="EMBL/GenBank/DDBJ databases">
        <title>A novel bacterium of genus Mangrovicoccus, isolated from South China Sea.</title>
        <authorList>
            <person name="Huang H."/>
            <person name="Mo K."/>
            <person name="Hu Y."/>
        </authorList>
    </citation>
    <scope>NUCLEOTIDE SEQUENCE</scope>
    <source>
        <strain evidence="3">HB182678</strain>
    </source>
</reference>
<dbReference type="InterPro" id="IPR019734">
    <property type="entry name" value="TPR_rpt"/>
</dbReference>
<dbReference type="AlphaFoldDB" id="A0A8J6Z1K3"/>
<organism evidence="3 4">
    <name type="scientific">Mangrovicoccus algicola</name>
    <dbReference type="NCBI Taxonomy" id="2771008"/>
    <lineage>
        <taxon>Bacteria</taxon>
        <taxon>Pseudomonadati</taxon>
        <taxon>Pseudomonadota</taxon>
        <taxon>Alphaproteobacteria</taxon>
        <taxon>Rhodobacterales</taxon>
        <taxon>Paracoccaceae</taxon>
        <taxon>Mangrovicoccus</taxon>
    </lineage>
</organism>
<evidence type="ECO:0000313" key="4">
    <source>
        <dbReference type="Proteomes" id="UP000609121"/>
    </source>
</evidence>